<evidence type="ECO:0000256" key="1">
    <source>
        <dbReference type="ARBA" id="ARBA00011073"/>
    </source>
</evidence>
<organism evidence="7 8">
    <name type="scientific">Monoraphidium neglectum</name>
    <dbReference type="NCBI Taxonomy" id="145388"/>
    <lineage>
        <taxon>Eukaryota</taxon>
        <taxon>Viridiplantae</taxon>
        <taxon>Chlorophyta</taxon>
        <taxon>core chlorophytes</taxon>
        <taxon>Chlorophyceae</taxon>
        <taxon>CS clade</taxon>
        <taxon>Sphaeropleales</taxon>
        <taxon>Selenastraceae</taxon>
        <taxon>Monoraphidium</taxon>
    </lineage>
</organism>
<comment type="caution">
    <text evidence="5">Lacks conserved residue(s) required for the propagation of feature annotation.</text>
</comment>
<evidence type="ECO:0000256" key="4">
    <source>
        <dbReference type="ARBA" id="ARBA00022825"/>
    </source>
</evidence>
<dbReference type="PROSITE" id="PS00137">
    <property type="entry name" value="SUBTILASE_HIS"/>
    <property type="match status" value="1"/>
</dbReference>
<dbReference type="InterPro" id="IPR015500">
    <property type="entry name" value="Peptidase_S8_subtilisin-rel"/>
</dbReference>
<accession>A0A0D2K802</accession>
<proteinExistence type="inferred from homology"/>
<dbReference type="OrthoDB" id="5139247at2759"/>
<dbReference type="InterPro" id="IPR023828">
    <property type="entry name" value="Peptidase_S8_Ser-AS"/>
</dbReference>
<dbReference type="EMBL" id="KK100383">
    <property type="protein sequence ID" value="KIZ06358.1"/>
    <property type="molecule type" value="Genomic_DNA"/>
</dbReference>
<keyword evidence="2" id="KW-0645">Protease</keyword>
<evidence type="ECO:0000256" key="3">
    <source>
        <dbReference type="ARBA" id="ARBA00022801"/>
    </source>
</evidence>
<dbReference type="PROSITE" id="PS51892">
    <property type="entry name" value="SUBTILASE"/>
    <property type="match status" value="1"/>
</dbReference>
<dbReference type="Gene3D" id="3.40.50.200">
    <property type="entry name" value="Peptidase S8/S53 domain"/>
    <property type="match status" value="1"/>
</dbReference>
<name>A0A0D2K802_9CHLO</name>
<dbReference type="PANTHER" id="PTHR43399">
    <property type="entry name" value="SUBTILISIN-RELATED"/>
    <property type="match status" value="1"/>
</dbReference>
<dbReference type="KEGG" id="mng:MNEG_1603"/>
<sequence>MDDDGNGFVDDVNGYSFLGACNGELDMFGDCSQCGPTSDVTDDDGHGTHVAGIIAAARDAGLGVAGVAPAVKIMVLKVSDCATGAIYAAAVFSALDYALRMGAQLVSCSFGRSYPDGFAPVSYPPPSEGHQAQAAAYLQAVMPLKSAGVLLMAAAGNNALNLDLLSSFGYSNNPCLTGTTLDNVLCVAATLENDTLASYSNYGLRAVAIGAPGSVRSTWPGKTARDLWGTSMATPVVTGAAALVLSTVSILTGNTTGLASAVRQLLLASAAAPPSAAGTFNRRVDAGAAVRAAVAKYAPAGSLPSPAPLAAGAMEGAAMQHTTFAERYYKAGVPGGWQAGVALDTSARAAQLPLGGFKYGAGYTARFTACTYLGSSGIYSVRVTAAAAELAVSGAAAPSRAGPGSRLFLFRAQAAGWYTFDLALTNATGSVDMEIQTPASGTYLRITSWLAPPATPPPLPAPGFVTSRASWTVYYNTTPSVISLCPGALASLGGARQPGALAALQNAAVAPALAFAPGELRAFLFPGGVAAGAGAAGVVLGGVDVAANATYTFKVTCKGCTLSVGGQLLIDSWQSTSVLNGTAKQSGCTKFQRAGVQRVQVNFGGAALADAPLQLHWAPCSATSTLNWVPVAPADASAWVPAEALTGYIGGAQCDVWRGAVVAPAGVAPMLKVRLPEASASANPVDAPLSSGFPSSLEGLLPGLAAAYPSTSPQLFSARCWAFTSAALGAITMLPKGASAAYLGHAQVWDGAQATPPAAWRHAASGAVLRPLVLEWRGVAAAQALAVYASGAPLRVSLAAMRLPLPVQPAADPRFVGVPGHASQAYYSPAPALPDLPGLILFDASQLTARGAYNNATAGLDVAVGSYFGVPPGALRYAVTTGYTTSPATTKGRLLLARLSWANPAGQGATLVAGGASGVTIRNGDGFGLRVAPGAAAESFSYDFYLPPGLLRLTAVVKTQAPGAGAAFFASLTTAGQGGAAIGARNWLKALDL</sequence>
<keyword evidence="3" id="KW-0378">Hydrolase</keyword>
<protein>
    <recommendedName>
        <fullName evidence="6">Peptidase S8/S53 domain-containing protein</fullName>
    </recommendedName>
</protein>
<dbReference type="GO" id="GO:0006508">
    <property type="term" value="P:proteolysis"/>
    <property type="evidence" value="ECO:0007669"/>
    <property type="project" value="UniProtKB-KW"/>
</dbReference>
<dbReference type="PROSITE" id="PS00138">
    <property type="entry name" value="SUBTILASE_SER"/>
    <property type="match status" value="1"/>
</dbReference>
<evidence type="ECO:0000259" key="6">
    <source>
        <dbReference type="Pfam" id="PF00082"/>
    </source>
</evidence>
<dbReference type="AlphaFoldDB" id="A0A0D2K802"/>
<dbReference type="GO" id="GO:0004252">
    <property type="term" value="F:serine-type endopeptidase activity"/>
    <property type="evidence" value="ECO:0007669"/>
    <property type="project" value="InterPro"/>
</dbReference>
<reference evidence="7 8" key="1">
    <citation type="journal article" date="2013" name="BMC Genomics">
        <title>Reconstruction of the lipid metabolism for the microalga Monoraphidium neglectum from its genome sequence reveals characteristics suitable for biofuel production.</title>
        <authorList>
            <person name="Bogen C."/>
            <person name="Al-Dilaimi A."/>
            <person name="Albersmeier A."/>
            <person name="Wichmann J."/>
            <person name="Grundmann M."/>
            <person name="Rupp O."/>
            <person name="Lauersen K.J."/>
            <person name="Blifernez-Klassen O."/>
            <person name="Kalinowski J."/>
            <person name="Goesmann A."/>
            <person name="Mussgnug J.H."/>
            <person name="Kruse O."/>
        </authorList>
    </citation>
    <scope>NUCLEOTIDE SEQUENCE [LARGE SCALE GENOMIC DNA]</scope>
    <source>
        <strain evidence="7 8">SAG 48.87</strain>
    </source>
</reference>
<dbReference type="RefSeq" id="XP_013905377.1">
    <property type="nucleotide sequence ID" value="XM_014049923.1"/>
</dbReference>
<evidence type="ECO:0000256" key="5">
    <source>
        <dbReference type="PROSITE-ProRule" id="PRU01240"/>
    </source>
</evidence>
<evidence type="ECO:0000313" key="8">
    <source>
        <dbReference type="Proteomes" id="UP000054498"/>
    </source>
</evidence>
<comment type="similarity">
    <text evidence="1 5">Belongs to the peptidase S8 family.</text>
</comment>
<dbReference type="Pfam" id="PF00082">
    <property type="entry name" value="Peptidase_S8"/>
    <property type="match status" value="1"/>
</dbReference>
<keyword evidence="8" id="KW-1185">Reference proteome</keyword>
<dbReference type="PANTHER" id="PTHR43399:SF4">
    <property type="entry name" value="CELL WALL-ASSOCIATED PROTEASE"/>
    <property type="match status" value="1"/>
</dbReference>
<dbReference type="PRINTS" id="PR00723">
    <property type="entry name" value="SUBTILISIN"/>
</dbReference>
<feature type="domain" description="Peptidase S8/S53" evidence="6">
    <location>
        <begin position="35"/>
        <end position="273"/>
    </location>
</feature>
<dbReference type="InterPro" id="IPR051048">
    <property type="entry name" value="Peptidase_S8/S53_subtilisin"/>
</dbReference>
<dbReference type="InterPro" id="IPR022398">
    <property type="entry name" value="Peptidase_S8_His-AS"/>
</dbReference>
<evidence type="ECO:0000313" key="7">
    <source>
        <dbReference type="EMBL" id="KIZ06358.1"/>
    </source>
</evidence>
<dbReference type="Proteomes" id="UP000054498">
    <property type="component" value="Unassembled WGS sequence"/>
</dbReference>
<gene>
    <name evidence="7" type="ORF">MNEG_1603</name>
</gene>
<dbReference type="InterPro" id="IPR036852">
    <property type="entry name" value="Peptidase_S8/S53_dom_sf"/>
</dbReference>
<dbReference type="InterPro" id="IPR000209">
    <property type="entry name" value="Peptidase_S8/S53_dom"/>
</dbReference>
<keyword evidence="4" id="KW-0720">Serine protease</keyword>
<dbReference type="GeneID" id="25733749"/>
<evidence type="ECO:0000256" key="2">
    <source>
        <dbReference type="ARBA" id="ARBA00022670"/>
    </source>
</evidence>
<dbReference type="SUPFAM" id="SSF52743">
    <property type="entry name" value="Subtilisin-like"/>
    <property type="match status" value="1"/>
</dbReference>